<dbReference type="AlphaFoldDB" id="A0AAV7FER7"/>
<feature type="compositionally biased region" description="Low complexity" evidence="2">
    <location>
        <begin position="131"/>
        <end position="143"/>
    </location>
</feature>
<feature type="region of interest" description="Disordered" evidence="2">
    <location>
        <begin position="42"/>
        <end position="117"/>
    </location>
</feature>
<keyword evidence="5" id="KW-1185">Reference proteome</keyword>
<feature type="region of interest" description="Disordered" evidence="2">
    <location>
        <begin position="437"/>
        <end position="465"/>
    </location>
</feature>
<feature type="domain" description="RING-type" evidence="3">
    <location>
        <begin position="283"/>
        <end position="342"/>
    </location>
</feature>
<evidence type="ECO:0000313" key="4">
    <source>
        <dbReference type="EMBL" id="KAG9458547.1"/>
    </source>
</evidence>
<keyword evidence="1" id="KW-0863">Zinc-finger</keyword>
<evidence type="ECO:0000259" key="3">
    <source>
        <dbReference type="PROSITE" id="PS50089"/>
    </source>
</evidence>
<sequence>MGHNEPHWRTNSSFSPPLSRRWDCRFQSDALSNGSHGAVLYGSSLSSHSKGSRSRVSSEQYPPNHHHHSISDGVLSYFGSPTDNTQGPSRWTPPVEKYNSAELSTPSMGGSRLEASPFSQSTGRRFAARVSNSFGSPSPLSESSRWESTKQPISFPSRANFSTKRSFISKPVYPLVFRNPVSDNEAGELVEPAIRSGLTPGESSNSPFWPDRTSSLERKFHRTLADLHELDASPDPSSSSRREGFRWSNASSYDMGFDREGMEITEHVDSENRRLHSADEPKCGLCGRMLWQKSPWSSYRIVRSGDMPIAGVLSCSHVFHADCLEQTTPKSQIHDPPCPVCHKNTIGTEPSSLVVESLQMTLRSIRRNQGITALVDGTNNCGNLDLNHAESGMRRNGSLPVGRGASNSLIRNHFRKRFSFKGKTGKDLFGSKIFCRTGSSSSDSQAGKSSAGCSKTRSSMKALID</sequence>
<dbReference type="PANTHER" id="PTHR31150:SF2">
    <property type="entry name" value="RING_U-BOX SUPERFAMILY PROTEIN"/>
    <property type="match status" value="1"/>
</dbReference>
<organism evidence="4 5">
    <name type="scientific">Aristolochia fimbriata</name>
    <name type="common">White veined hardy Dutchman's pipe vine</name>
    <dbReference type="NCBI Taxonomy" id="158543"/>
    <lineage>
        <taxon>Eukaryota</taxon>
        <taxon>Viridiplantae</taxon>
        <taxon>Streptophyta</taxon>
        <taxon>Embryophyta</taxon>
        <taxon>Tracheophyta</taxon>
        <taxon>Spermatophyta</taxon>
        <taxon>Magnoliopsida</taxon>
        <taxon>Magnoliidae</taxon>
        <taxon>Piperales</taxon>
        <taxon>Aristolochiaceae</taxon>
        <taxon>Aristolochia</taxon>
    </lineage>
</organism>
<feature type="compositionally biased region" description="Low complexity" evidence="2">
    <location>
        <begin position="42"/>
        <end position="58"/>
    </location>
</feature>
<name>A0AAV7FER7_ARIFI</name>
<dbReference type="Proteomes" id="UP000825729">
    <property type="component" value="Unassembled WGS sequence"/>
</dbReference>
<evidence type="ECO:0000256" key="1">
    <source>
        <dbReference type="PROSITE-ProRule" id="PRU00175"/>
    </source>
</evidence>
<protein>
    <recommendedName>
        <fullName evidence="3">RING-type domain-containing protein</fullName>
    </recommendedName>
</protein>
<feature type="region of interest" description="Disordered" evidence="2">
    <location>
        <begin position="130"/>
        <end position="151"/>
    </location>
</feature>
<accession>A0AAV7FER7</accession>
<dbReference type="EMBL" id="JAINDJ010000002">
    <property type="protein sequence ID" value="KAG9458547.1"/>
    <property type="molecule type" value="Genomic_DNA"/>
</dbReference>
<comment type="caution">
    <text evidence="4">The sequence shown here is derived from an EMBL/GenBank/DDBJ whole genome shotgun (WGS) entry which is preliminary data.</text>
</comment>
<reference evidence="4 5" key="1">
    <citation type="submission" date="2021-07" db="EMBL/GenBank/DDBJ databases">
        <title>The Aristolochia fimbriata genome: insights into angiosperm evolution, floral development and chemical biosynthesis.</title>
        <authorList>
            <person name="Jiao Y."/>
        </authorList>
    </citation>
    <scope>NUCLEOTIDE SEQUENCE [LARGE SCALE GENOMIC DNA]</scope>
    <source>
        <strain evidence="4">IBCAS-2021</strain>
        <tissue evidence="4">Leaf</tissue>
    </source>
</reference>
<gene>
    <name evidence="4" type="ORF">H6P81_003055</name>
</gene>
<feature type="compositionally biased region" description="Low complexity" evidence="2">
    <location>
        <begin position="438"/>
        <end position="452"/>
    </location>
</feature>
<dbReference type="GO" id="GO:0008270">
    <property type="term" value="F:zinc ion binding"/>
    <property type="evidence" value="ECO:0007669"/>
    <property type="project" value="UniProtKB-KW"/>
</dbReference>
<dbReference type="InterPro" id="IPR013083">
    <property type="entry name" value="Znf_RING/FYVE/PHD"/>
</dbReference>
<dbReference type="SUPFAM" id="SSF57850">
    <property type="entry name" value="RING/U-box"/>
    <property type="match status" value="1"/>
</dbReference>
<dbReference type="PROSITE" id="PS50089">
    <property type="entry name" value="ZF_RING_2"/>
    <property type="match status" value="1"/>
</dbReference>
<dbReference type="InterPro" id="IPR001841">
    <property type="entry name" value="Znf_RING"/>
</dbReference>
<proteinExistence type="predicted"/>
<keyword evidence="1" id="KW-0862">Zinc</keyword>
<dbReference type="Gene3D" id="3.30.40.10">
    <property type="entry name" value="Zinc/RING finger domain, C3HC4 (zinc finger)"/>
    <property type="match status" value="1"/>
</dbReference>
<keyword evidence="1" id="KW-0479">Metal-binding</keyword>
<evidence type="ECO:0000256" key="2">
    <source>
        <dbReference type="SAM" id="MobiDB-lite"/>
    </source>
</evidence>
<evidence type="ECO:0000313" key="5">
    <source>
        <dbReference type="Proteomes" id="UP000825729"/>
    </source>
</evidence>
<dbReference type="PANTHER" id="PTHR31150">
    <property type="entry name" value="EXPRESSED PROTEIN"/>
    <property type="match status" value="1"/>
</dbReference>
<feature type="compositionally biased region" description="Polar residues" evidence="2">
    <location>
        <begin position="79"/>
        <end position="89"/>
    </location>
</feature>